<protein>
    <submittedName>
        <fullName evidence="2">Uncharacterized protein UPF0065</fullName>
    </submittedName>
</protein>
<dbReference type="PANTHER" id="PTHR42928">
    <property type="entry name" value="TRICARBOXYLATE-BINDING PROTEIN"/>
    <property type="match status" value="1"/>
</dbReference>
<proteinExistence type="inferred from homology"/>
<dbReference type="PIRSF" id="PIRSF017082">
    <property type="entry name" value="YflP"/>
    <property type="match status" value="1"/>
</dbReference>
<dbReference type="InterPro" id="IPR042100">
    <property type="entry name" value="Bug_dom1"/>
</dbReference>
<dbReference type="Pfam" id="PF03401">
    <property type="entry name" value="TctC"/>
    <property type="match status" value="1"/>
</dbReference>
<gene>
    <name evidence="2" type="ordered locus">Reut_B3966</name>
</gene>
<dbReference type="eggNOG" id="COG3181">
    <property type="taxonomic scope" value="Bacteria"/>
</dbReference>
<comment type="similarity">
    <text evidence="1">Belongs to the UPF0065 (bug) family.</text>
</comment>
<sequence>MPSGAESGHSSTEKGAGSCTLARARLRIEESKTMKSIVKRLLCGVAALALCATAHAADPYPQKPVTLIVPWAAGGSTDILARVLSEHLTRSLGQPVIVDNKPGASGNIGSAMVARAKPDGYTLLVGSMSTHAMNPALMANMPFRGVEDFTPLGLLAYVTNTMVVHPSVPAKNVKELIAYAKANPGKLAYASAGPGSTNHLSAVLFERMAGVQMLHVPYKGGAPAVVDTVAGQTQLLFSAGTQTLPHVKAGKLRLLAVTEAKRSPLLPDTPTVAETVPGYELAVWYGAFGPKGMPAELVARLNREINAVMSLPEVKSKMNAIGVETATSTPQQFGTILRKDADRYGKLIRELGIQAE</sequence>
<dbReference type="AlphaFoldDB" id="Q46U62"/>
<evidence type="ECO:0000256" key="1">
    <source>
        <dbReference type="ARBA" id="ARBA00006987"/>
    </source>
</evidence>
<dbReference type="InterPro" id="IPR005064">
    <property type="entry name" value="BUG"/>
</dbReference>
<accession>Q46U62</accession>
<dbReference type="Gene3D" id="3.40.190.10">
    <property type="entry name" value="Periplasmic binding protein-like II"/>
    <property type="match status" value="1"/>
</dbReference>
<dbReference type="Gene3D" id="3.40.190.150">
    <property type="entry name" value="Bordetella uptake gene, domain 1"/>
    <property type="match status" value="1"/>
</dbReference>
<dbReference type="PANTHER" id="PTHR42928:SF5">
    <property type="entry name" value="BLR1237 PROTEIN"/>
    <property type="match status" value="1"/>
</dbReference>
<name>Q46U62_CUPPJ</name>
<organism evidence="2">
    <name type="scientific">Cupriavidus pinatubonensis (strain JMP 134 / LMG 1197)</name>
    <name type="common">Cupriavidus necator (strain JMP 134)</name>
    <dbReference type="NCBI Taxonomy" id="264198"/>
    <lineage>
        <taxon>Bacteria</taxon>
        <taxon>Pseudomonadati</taxon>
        <taxon>Pseudomonadota</taxon>
        <taxon>Betaproteobacteria</taxon>
        <taxon>Burkholderiales</taxon>
        <taxon>Burkholderiaceae</taxon>
        <taxon>Cupriavidus</taxon>
    </lineage>
</organism>
<dbReference type="CDD" id="cd13578">
    <property type="entry name" value="PBP2_Bug27"/>
    <property type="match status" value="1"/>
</dbReference>
<dbReference type="EMBL" id="CP000091">
    <property type="protein sequence ID" value="AAZ63322.1"/>
    <property type="molecule type" value="Genomic_DNA"/>
</dbReference>
<evidence type="ECO:0000313" key="2">
    <source>
        <dbReference type="EMBL" id="AAZ63322.1"/>
    </source>
</evidence>
<dbReference type="SUPFAM" id="SSF53850">
    <property type="entry name" value="Periplasmic binding protein-like II"/>
    <property type="match status" value="1"/>
</dbReference>
<dbReference type="STRING" id="264198.Reut_B3966"/>
<dbReference type="HOGENOM" id="CLU_045683_0_0_4"/>
<reference evidence="2" key="1">
    <citation type="submission" date="2005-08" db="EMBL/GenBank/DDBJ databases">
        <title>Complete sequence of chromosome 2 of Ralstonia eutropha JMP134.</title>
        <authorList>
            <person name="Copeland A."/>
            <person name="Lucas S."/>
            <person name="Lapidus A."/>
            <person name="Barry K."/>
            <person name="Detter J.C."/>
            <person name="Glavina T."/>
            <person name="Hammon N."/>
            <person name="Israni S."/>
            <person name="Pitluck S."/>
            <person name="Goltsman E."/>
            <person name="Martinez M."/>
            <person name="Schmutz J."/>
            <person name="Larimer F."/>
            <person name="Land M."/>
            <person name="Lykidis A."/>
            <person name="Richardson P."/>
        </authorList>
    </citation>
    <scope>NUCLEOTIDE SEQUENCE [LARGE SCALE GENOMIC DNA]</scope>
    <source>
        <strain evidence="2">JMP134</strain>
    </source>
</reference>
<dbReference type="KEGG" id="reu:Reut_B3966"/>